<dbReference type="Pfam" id="PF07714">
    <property type="entry name" value="PK_Tyr_Ser-Thr"/>
    <property type="match status" value="1"/>
</dbReference>
<feature type="domain" description="Protein kinase" evidence="3">
    <location>
        <begin position="20"/>
        <end position="322"/>
    </location>
</feature>
<dbReference type="GO" id="GO:0004672">
    <property type="term" value="F:protein kinase activity"/>
    <property type="evidence" value="ECO:0007669"/>
    <property type="project" value="InterPro"/>
</dbReference>
<dbReference type="PANTHER" id="PTHR24418">
    <property type="entry name" value="TYROSINE-PROTEIN KINASE"/>
    <property type="match status" value="1"/>
</dbReference>
<dbReference type="InterPro" id="IPR001245">
    <property type="entry name" value="Ser-Thr/Tyr_kinase_cat_dom"/>
</dbReference>
<dbReference type="SUPFAM" id="SSF56112">
    <property type="entry name" value="Protein kinase-like (PK-like)"/>
    <property type="match status" value="1"/>
</dbReference>
<evidence type="ECO:0000259" key="3">
    <source>
        <dbReference type="PROSITE" id="PS50011"/>
    </source>
</evidence>
<keyword evidence="1" id="KW-0547">Nucleotide-binding</keyword>
<evidence type="ECO:0000256" key="2">
    <source>
        <dbReference type="ARBA" id="ARBA00022840"/>
    </source>
</evidence>
<dbReference type="Proteomes" id="UP000887540">
    <property type="component" value="Unplaced"/>
</dbReference>
<organism evidence="4 5">
    <name type="scientific">Acrobeloides nanus</name>
    <dbReference type="NCBI Taxonomy" id="290746"/>
    <lineage>
        <taxon>Eukaryota</taxon>
        <taxon>Metazoa</taxon>
        <taxon>Ecdysozoa</taxon>
        <taxon>Nematoda</taxon>
        <taxon>Chromadorea</taxon>
        <taxon>Rhabditida</taxon>
        <taxon>Tylenchina</taxon>
        <taxon>Cephalobomorpha</taxon>
        <taxon>Cephaloboidea</taxon>
        <taxon>Cephalobidae</taxon>
        <taxon>Acrobeloides</taxon>
    </lineage>
</organism>
<keyword evidence="4" id="KW-1185">Reference proteome</keyword>
<name>A0A914CJY2_9BILA</name>
<dbReference type="GO" id="GO:0005524">
    <property type="term" value="F:ATP binding"/>
    <property type="evidence" value="ECO:0007669"/>
    <property type="project" value="UniProtKB-KW"/>
</dbReference>
<dbReference type="Gene3D" id="1.10.510.10">
    <property type="entry name" value="Transferase(Phosphotransferase) domain 1"/>
    <property type="match status" value="1"/>
</dbReference>
<keyword evidence="2" id="KW-0067">ATP-binding</keyword>
<dbReference type="InterPro" id="IPR011009">
    <property type="entry name" value="Kinase-like_dom_sf"/>
</dbReference>
<evidence type="ECO:0000313" key="4">
    <source>
        <dbReference type="Proteomes" id="UP000887540"/>
    </source>
</evidence>
<dbReference type="PROSITE" id="PS50011">
    <property type="entry name" value="PROTEIN_KINASE_DOM"/>
    <property type="match status" value="1"/>
</dbReference>
<dbReference type="WBParaSite" id="ACRNAN_scaffold1158.g26382.t1">
    <property type="protein sequence ID" value="ACRNAN_scaffold1158.g26382.t1"/>
    <property type="gene ID" value="ACRNAN_scaffold1158.g26382"/>
</dbReference>
<dbReference type="AlphaFoldDB" id="A0A914CJY2"/>
<protein>
    <submittedName>
        <fullName evidence="5">Protein kinase domain-containing protein</fullName>
    </submittedName>
</protein>
<dbReference type="InterPro" id="IPR000719">
    <property type="entry name" value="Prot_kinase_dom"/>
</dbReference>
<proteinExistence type="predicted"/>
<reference evidence="5" key="1">
    <citation type="submission" date="2022-11" db="UniProtKB">
        <authorList>
            <consortium name="WormBaseParasite"/>
        </authorList>
    </citation>
    <scope>IDENTIFICATION</scope>
</reference>
<sequence>MPSGYFRTNEGEKIRLGRPVFRNQYSGRFGYGEVVKLQKDEYTTTNVFIRSLRPCFTSMNDVQVELEKLIDLKCRHLVAFQDFQVYEVGHKIPPIILARYTWYEGNLFDYLKNLKYPMGTSKYILWCYQAGKALSYLSGLGFFHRRLCPRACQLDFNENLKISDYWTDKDIEDTPLFQKIDTTNPLSENLGMHRDGWRFLPPETILSNLFTSSSQVWNYALLIWQIFTHCRFANRIHYASLADFLAAKLEDDPFYMPGALSRTEANQGLPERRRRMLAFYKACEKFPSSPKAFNYMIPKCLKKNPDERSTWTELFSVVDAEYRISKLSFSLSKVI</sequence>
<accession>A0A914CJY2</accession>
<evidence type="ECO:0000256" key="1">
    <source>
        <dbReference type="ARBA" id="ARBA00022741"/>
    </source>
</evidence>
<dbReference type="InterPro" id="IPR050198">
    <property type="entry name" value="Non-receptor_tyrosine_kinases"/>
</dbReference>
<evidence type="ECO:0000313" key="5">
    <source>
        <dbReference type="WBParaSite" id="ACRNAN_scaffold1158.g26382.t1"/>
    </source>
</evidence>